<protein>
    <submittedName>
        <fullName evidence="1">Uncharacterized protein</fullName>
    </submittedName>
</protein>
<evidence type="ECO:0000313" key="2">
    <source>
        <dbReference type="Proteomes" id="UP001303386"/>
    </source>
</evidence>
<organism evidence="1 2">
    <name type="scientific">Klebsiella aerogenes</name>
    <name type="common">Enterobacter aerogenes</name>
    <dbReference type="NCBI Taxonomy" id="548"/>
    <lineage>
        <taxon>Bacteria</taxon>
        <taxon>Pseudomonadati</taxon>
        <taxon>Pseudomonadota</taxon>
        <taxon>Gammaproteobacteria</taxon>
        <taxon>Enterobacterales</taxon>
        <taxon>Enterobacteriaceae</taxon>
        <taxon>Klebsiella/Raoultella group</taxon>
        <taxon>Klebsiella</taxon>
    </lineage>
</organism>
<dbReference type="RefSeq" id="WP_053065109.1">
    <property type="nucleotide sequence ID" value="NZ_CP139373.1"/>
</dbReference>
<comment type="caution">
    <text evidence="1">The sequence shown here is derived from an EMBL/GenBank/DDBJ whole genome shotgun (WGS) entry which is preliminary data.</text>
</comment>
<gene>
    <name evidence="1" type="ORF">PZT46_23075</name>
</gene>
<dbReference type="EMBL" id="JARELW010000011">
    <property type="protein sequence ID" value="MEA8802113.1"/>
    <property type="molecule type" value="Genomic_DNA"/>
</dbReference>
<name>A0AAW9LV31_KLEAE</name>
<reference evidence="1" key="1">
    <citation type="journal article" date="2023" name="J. Hosp. Infect.">
        <title>Cross-contamination of carbapenem-resistant Gram-negative bacteria between patients and hospital environment in the first year of a newly built surgical ward.</title>
        <authorList>
            <person name="Boutin S."/>
            <person name="Scherrer M."/>
            <person name="Spath I."/>
            <person name="Kocer K."/>
            <person name="Heeg K."/>
            <person name="Nurjadi D."/>
        </authorList>
    </citation>
    <scope>NUCLEOTIDE SEQUENCE</scope>
    <source>
        <strain evidence="1">KE10384</strain>
    </source>
</reference>
<dbReference type="Proteomes" id="UP001303386">
    <property type="component" value="Unassembled WGS sequence"/>
</dbReference>
<sequence>MNGISWKGSNKQVEKQLVAQFESLGIDYSNPGFYDDPNFLRQEKKDPRFLEKYALYVESKHYEDEYLERAKKSIIICAESLHKAIKKDGRLGACVDVSSMLSRMLEELGIWSYVTNSAVKIDFPQSSKIEPIWFWSPSDGSGMAAAHAIVVAPPFAIVDLTIKMQPYQPGVNRYLPEIALVTDYTNGQWEPEDVIEHDTLNMYGLSGDAARKAIQSQLRPMYEVMNTFPCRIATFGETHIKYTTIAIGGSLEPLSGILGYKPNGQTALEIFQNDIIPRLS</sequence>
<dbReference type="AlphaFoldDB" id="A0AAW9LV31"/>
<proteinExistence type="predicted"/>
<evidence type="ECO:0000313" key="1">
    <source>
        <dbReference type="EMBL" id="MEA8802113.1"/>
    </source>
</evidence>
<accession>A0AAW9LV31</accession>